<reference evidence="5" key="1">
    <citation type="submission" date="2017-08" db="EMBL/GenBank/DDBJ databases">
        <authorList>
            <person name="Varghese N."/>
            <person name="Submissions S."/>
        </authorList>
    </citation>
    <scope>NUCLEOTIDE SEQUENCE [LARGE SCALE GENOMIC DNA]</scope>
    <source>
        <strain evidence="5">JC22</strain>
    </source>
</reference>
<feature type="domain" description="Phage capsid-like C-terminal" evidence="3">
    <location>
        <begin position="127"/>
        <end position="393"/>
    </location>
</feature>
<evidence type="ECO:0000259" key="3">
    <source>
        <dbReference type="Pfam" id="PF05065"/>
    </source>
</evidence>
<dbReference type="AlphaFoldDB" id="A0A285SWW6"/>
<sequence length="397" mass="42910">MTFENYTEQRNALVQESEELINAGLLEDAQAKMKKIESLDAQFEAVKLEMANLNALKEQTQTFELENKSIENKGDLTVMTKLENVQEMSNETLYVNAFAKTFMGQELTTQENAVFVEMNNHTTANTGVVIPTTTLNEIITEIEAQSPFYADAKKLQVKGFLSLPKHSAIVSGDAKSYLESEATETEVNTFIEVQLGAKEVSKYIEVSFKLDAMSIPAFLEYLKGEIVERVGTELGRQSISGNGVKEMTGVLTALAGVTSQQSTYDATAGLVYSDLTNAVSKIGAKHITGTAIYASNSTVWNVLGNVVDGNGRPLFISDVVTGGVGRALGFPVKVDSAIPDGTIIIGNAKGYAVNTNQSIGVESERDLKARKTGFSAYTIVDGNVTHEKAFSILAPQV</sequence>
<evidence type="ECO:0000256" key="1">
    <source>
        <dbReference type="ARBA" id="ARBA00004328"/>
    </source>
</evidence>
<dbReference type="InterPro" id="IPR054612">
    <property type="entry name" value="Phage_capsid-like_C"/>
</dbReference>
<feature type="coiled-coil region" evidence="2">
    <location>
        <begin position="3"/>
        <end position="73"/>
    </location>
</feature>
<accession>A0A285SWW6</accession>
<dbReference type="NCBIfam" id="TIGR01554">
    <property type="entry name" value="major_cap_HK97"/>
    <property type="match status" value="1"/>
</dbReference>
<dbReference type="Gene3D" id="3.30.2320.10">
    <property type="entry name" value="hypothetical protein PF0899 domain"/>
    <property type="match status" value="1"/>
</dbReference>
<dbReference type="EMBL" id="OBMQ01000007">
    <property type="protein sequence ID" value="SOC12845.1"/>
    <property type="molecule type" value="Genomic_DNA"/>
</dbReference>
<evidence type="ECO:0000313" key="5">
    <source>
        <dbReference type="Proteomes" id="UP000219636"/>
    </source>
</evidence>
<proteinExistence type="predicted"/>
<comment type="subcellular location">
    <subcellularLocation>
        <location evidence="1">Virion</location>
    </subcellularLocation>
</comment>
<dbReference type="SUPFAM" id="SSF56563">
    <property type="entry name" value="Major capsid protein gp5"/>
    <property type="match status" value="1"/>
</dbReference>
<dbReference type="OrthoDB" id="9786516at2"/>
<dbReference type="Pfam" id="PF05065">
    <property type="entry name" value="Phage_capsid"/>
    <property type="match status" value="1"/>
</dbReference>
<evidence type="ECO:0000313" key="4">
    <source>
        <dbReference type="EMBL" id="SOC12845.1"/>
    </source>
</evidence>
<keyword evidence="2" id="KW-0175">Coiled coil</keyword>
<keyword evidence="5" id="KW-1185">Reference proteome</keyword>
<protein>
    <submittedName>
        <fullName evidence="4">HK97 family phage major capsid protein</fullName>
    </submittedName>
</protein>
<evidence type="ECO:0000256" key="2">
    <source>
        <dbReference type="SAM" id="Coils"/>
    </source>
</evidence>
<dbReference type="InterPro" id="IPR024455">
    <property type="entry name" value="Phage_capsid"/>
</dbReference>
<dbReference type="Proteomes" id="UP000219636">
    <property type="component" value="Unassembled WGS sequence"/>
</dbReference>
<name>A0A285SWW6_9BACL</name>
<gene>
    <name evidence="4" type="ORF">SAMN05880501_10761</name>
</gene>
<organism evidence="4 5">
    <name type="scientific">Ureibacillus xyleni</name>
    <dbReference type="NCBI Taxonomy" id="614648"/>
    <lineage>
        <taxon>Bacteria</taxon>
        <taxon>Bacillati</taxon>
        <taxon>Bacillota</taxon>
        <taxon>Bacilli</taxon>
        <taxon>Bacillales</taxon>
        <taxon>Caryophanaceae</taxon>
        <taxon>Ureibacillus</taxon>
    </lineage>
</organism>
<dbReference type="RefSeq" id="WP_097073800.1">
    <property type="nucleotide sequence ID" value="NZ_OBMQ01000007.1"/>
</dbReference>